<organism evidence="1 2">
    <name type="scientific">Trifolium medium</name>
    <dbReference type="NCBI Taxonomy" id="97028"/>
    <lineage>
        <taxon>Eukaryota</taxon>
        <taxon>Viridiplantae</taxon>
        <taxon>Streptophyta</taxon>
        <taxon>Embryophyta</taxon>
        <taxon>Tracheophyta</taxon>
        <taxon>Spermatophyta</taxon>
        <taxon>Magnoliopsida</taxon>
        <taxon>eudicotyledons</taxon>
        <taxon>Gunneridae</taxon>
        <taxon>Pentapetalae</taxon>
        <taxon>rosids</taxon>
        <taxon>fabids</taxon>
        <taxon>Fabales</taxon>
        <taxon>Fabaceae</taxon>
        <taxon>Papilionoideae</taxon>
        <taxon>50 kb inversion clade</taxon>
        <taxon>NPAAA clade</taxon>
        <taxon>Hologalegina</taxon>
        <taxon>IRL clade</taxon>
        <taxon>Trifolieae</taxon>
        <taxon>Trifolium</taxon>
    </lineage>
</organism>
<dbReference type="Proteomes" id="UP000265520">
    <property type="component" value="Unassembled WGS sequence"/>
</dbReference>
<reference evidence="1 2" key="1">
    <citation type="journal article" date="2018" name="Front. Plant Sci.">
        <title>Red Clover (Trifolium pratense) and Zigzag Clover (T. medium) - A Picture of Genomic Similarities and Differences.</title>
        <authorList>
            <person name="Dluhosova J."/>
            <person name="Istvanek J."/>
            <person name="Nedelnik J."/>
            <person name="Repkova J."/>
        </authorList>
    </citation>
    <scope>NUCLEOTIDE SEQUENCE [LARGE SCALE GENOMIC DNA]</scope>
    <source>
        <strain evidence="2">cv. 10/8</strain>
        <tissue evidence="1">Leaf</tissue>
    </source>
</reference>
<sequence length="60" mass="7043">YIRAKVEDDNSFLMRNEENVEQRGGELGKELKRRGRAQEKRRASGIIEAKVRELDSMIHE</sequence>
<proteinExistence type="predicted"/>
<feature type="non-terminal residue" evidence="1">
    <location>
        <position position="1"/>
    </location>
</feature>
<name>A0A392VG15_9FABA</name>
<dbReference type="EMBL" id="LXQA011163132">
    <property type="protein sequence ID" value="MCI87324.1"/>
    <property type="molecule type" value="Genomic_DNA"/>
</dbReference>
<protein>
    <submittedName>
        <fullName evidence="1">Uncharacterized protein</fullName>
    </submittedName>
</protein>
<evidence type="ECO:0000313" key="2">
    <source>
        <dbReference type="Proteomes" id="UP000265520"/>
    </source>
</evidence>
<keyword evidence="2" id="KW-1185">Reference proteome</keyword>
<evidence type="ECO:0000313" key="1">
    <source>
        <dbReference type="EMBL" id="MCI87324.1"/>
    </source>
</evidence>
<dbReference type="AlphaFoldDB" id="A0A392VG15"/>
<comment type="caution">
    <text evidence="1">The sequence shown here is derived from an EMBL/GenBank/DDBJ whole genome shotgun (WGS) entry which is preliminary data.</text>
</comment>
<accession>A0A392VG15</accession>